<dbReference type="SMART" id="SM00192">
    <property type="entry name" value="LDLa"/>
    <property type="match status" value="3"/>
</dbReference>
<dbReference type="InterPro" id="IPR002172">
    <property type="entry name" value="LDrepeatLR_classA_rpt"/>
</dbReference>
<dbReference type="InterPro" id="IPR050685">
    <property type="entry name" value="LDLR"/>
</dbReference>
<gene>
    <name evidence="10" type="primary">Acey_s0868.g2783</name>
    <name evidence="10" type="ORF">Y032_0868g2783</name>
</gene>
<dbReference type="PRINTS" id="PR00261">
    <property type="entry name" value="LDLRECEPTOR"/>
</dbReference>
<dbReference type="GO" id="GO:0016192">
    <property type="term" value="P:vesicle-mediated transport"/>
    <property type="evidence" value="ECO:0007669"/>
    <property type="project" value="UniProtKB-ARBA"/>
</dbReference>
<evidence type="ECO:0000256" key="7">
    <source>
        <dbReference type="ARBA" id="ARBA00023157"/>
    </source>
</evidence>
<dbReference type="Pfam" id="PF00057">
    <property type="entry name" value="Ldl_recept_a"/>
    <property type="match status" value="3"/>
</dbReference>
<dbReference type="InterPro" id="IPR023415">
    <property type="entry name" value="LDLR_class-A_CS"/>
</dbReference>
<evidence type="ECO:0000256" key="6">
    <source>
        <dbReference type="ARBA" id="ARBA00023136"/>
    </source>
</evidence>
<dbReference type="Gene3D" id="2.40.128.620">
    <property type="match status" value="1"/>
</dbReference>
<evidence type="ECO:0000256" key="2">
    <source>
        <dbReference type="ARBA" id="ARBA00004308"/>
    </source>
</evidence>
<dbReference type="PROSITE" id="PS01209">
    <property type="entry name" value="LDLRA_1"/>
    <property type="match status" value="1"/>
</dbReference>
<comment type="subcellular location">
    <subcellularLocation>
        <location evidence="2">Endomembrane system</location>
    </subcellularLocation>
    <subcellularLocation>
        <location evidence="1">Membrane</location>
        <topology evidence="1">Single-pass membrane protein</topology>
    </subcellularLocation>
</comment>
<dbReference type="GO" id="GO:0012505">
    <property type="term" value="C:endomembrane system"/>
    <property type="evidence" value="ECO:0007669"/>
    <property type="project" value="UniProtKB-SubCell"/>
</dbReference>
<dbReference type="SUPFAM" id="SSF57424">
    <property type="entry name" value="LDL receptor-like module"/>
    <property type="match status" value="3"/>
</dbReference>
<keyword evidence="5 9" id="KW-1133">Transmembrane helix</keyword>
<keyword evidence="11" id="KW-1185">Reference proteome</keyword>
<dbReference type="Gene3D" id="4.10.400.10">
    <property type="entry name" value="Low-density Lipoprotein Receptor"/>
    <property type="match status" value="2"/>
</dbReference>
<dbReference type="CDD" id="cd00112">
    <property type="entry name" value="LDLa"/>
    <property type="match status" value="3"/>
</dbReference>
<keyword evidence="6 9" id="KW-0472">Membrane</keyword>
<evidence type="ECO:0008006" key="12">
    <source>
        <dbReference type="Google" id="ProtNLM"/>
    </source>
</evidence>
<dbReference type="InterPro" id="IPR036055">
    <property type="entry name" value="LDL_receptor-like_sf"/>
</dbReference>
<evidence type="ECO:0000313" key="10">
    <source>
        <dbReference type="EMBL" id="EYC36679.1"/>
    </source>
</evidence>
<name>A0A016WA17_9BILA</name>
<feature type="transmembrane region" description="Helical" evidence="9">
    <location>
        <begin position="291"/>
        <end position="313"/>
    </location>
</feature>
<reference evidence="11" key="1">
    <citation type="journal article" date="2015" name="Nat. Genet.">
        <title>The genome and transcriptome of the zoonotic hookworm Ancylostoma ceylanicum identify infection-specific gene families.</title>
        <authorList>
            <person name="Schwarz E.M."/>
            <person name="Hu Y."/>
            <person name="Antoshechkin I."/>
            <person name="Miller M.M."/>
            <person name="Sternberg P.W."/>
            <person name="Aroian R.V."/>
        </authorList>
    </citation>
    <scope>NUCLEOTIDE SEQUENCE</scope>
    <source>
        <strain evidence="11">HY135</strain>
    </source>
</reference>
<dbReference type="EMBL" id="JARK01000468">
    <property type="protein sequence ID" value="EYC36679.1"/>
    <property type="molecule type" value="Genomic_DNA"/>
</dbReference>
<protein>
    <recommendedName>
        <fullName evidence="12">Low-density lipoprotein receptor domain class A</fullName>
    </recommendedName>
</protein>
<dbReference type="GO" id="GO:0005886">
    <property type="term" value="C:plasma membrane"/>
    <property type="evidence" value="ECO:0007669"/>
    <property type="project" value="TreeGrafter"/>
</dbReference>
<organism evidence="10 11">
    <name type="scientific">Ancylostoma ceylanicum</name>
    <dbReference type="NCBI Taxonomy" id="53326"/>
    <lineage>
        <taxon>Eukaryota</taxon>
        <taxon>Metazoa</taxon>
        <taxon>Ecdysozoa</taxon>
        <taxon>Nematoda</taxon>
        <taxon>Chromadorea</taxon>
        <taxon>Rhabditida</taxon>
        <taxon>Rhabditina</taxon>
        <taxon>Rhabditomorpha</taxon>
        <taxon>Strongyloidea</taxon>
        <taxon>Ancylostomatidae</taxon>
        <taxon>Ancylostomatinae</taxon>
        <taxon>Ancylostoma</taxon>
    </lineage>
</organism>
<evidence type="ECO:0000256" key="3">
    <source>
        <dbReference type="ARBA" id="ARBA00022692"/>
    </source>
</evidence>
<accession>A0A016WA17</accession>
<dbReference type="STRING" id="53326.A0A016WA17"/>
<evidence type="ECO:0000256" key="4">
    <source>
        <dbReference type="ARBA" id="ARBA00022737"/>
    </source>
</evidence>
<dbReference type="OrthoDB" id="5865588at2759"/>
<sequence>MFQCPSGVWSRDVGVVSSNVRHHFVSSIANDYAVAPLDENSMLVAQISSNNSVVIELPSNIAVNLARSTSLLQRFTGSPSRVCSEANCSHMCRFIRDSRNKYECTCPLGYAISSESPSTCVLNVPCSAWQFACDDGKACVHYAKKCDRIPDCGDGSDESPSLCRNVSPDRWLCNDGFSTIDRLFLCNGKVDCEDGSDERHCRTSEATGTTLCFNGFTELLSWAISSCGCTCLSPASEFDCSSFPLKYDGECVKRRLICDGFPDCENGADESPEMCASYHDLSEQFSSSPEWLYMFLLGLIMLFCTTIVLFCCFRNYSICGNGRLEASTIHQLHSDGIAEANILLPPHLHSGTHVEVLTAVLVKTKFHIISLIGDLRSADHYEFEKNVRNIHTPKIEKSKKFVALDPCAPPLEPSRTRVPL</sequence>
<evidence type="ECO:0000313" key="11">
    <source>
        <dbReference type="Proteomes" id="UP000024635"/>
    </source>
</evidence>
<comment type="caution">
    <text evidence="10">The sequence shown here is derived from an EMBL/GenBank/DDBJ whole genome shotgun (WGS) entry which is preliminary data.</text>
</comment>
<keyword evidence="3 9" id="KW-0812">Transmembrane</keyword>
<dbReference type="Gene3D" id="2.10.25.10">
    <property type="entry name" value="Laminin"/>
    <property type="match status" value="1"/>
</dbReference>
<dbReference type="PROSITE" id="PS50068">
    <property type="entry name" value="LDLRA_2"/>
    <property type="match status" value="3"/>
</dbReference>
<proteinExistence type="predicted"/>
<evidence type="ECO:0000256" key="8">
    <source>
        <dbReference type="PROSITE-ProRule" id="PRU00124"/>
    </source>
</evidence>
<comment type="caution">
    <text evidence="8">Lacks conserved residue(s) required for the propagation of feature annotation.</text>
</comment>
<evidence type="ECO:0000256" key="9">
    <source>
        <dbReference type="SAM" id="Phobius"/>
    </source>
</evidence>
<dbReference type="Proteomes" id="UP000024635">
    <property type="component" value="Unassembled WGS sequence"/>
</dbReference>
<dbReference type="PANTHER" id="PTHR24270">
    <property type="entry name" value="LOW-DENSITY LIPOPROTEIN RECEPTOR-RELATED"/>
    <property type="match status" value="1"/>
</dbReference>
<keyword evidence="4" id="KW-0677">Repeat</keyword>
<feature type="disulfide bond" evidence="8">
    <location>
        <begin position="186"/>
        <end position="201"/>
    </location>
</feature>
<evidence type="ECO:0000256" key="5">
    <source>
        <dbReference type="ARBA" id="ARBA00022989"/>
    </source>
</evidence>
<dbReference type="AlphaFoldDB" id="A0A016WA17"/>
<keyword evidence="7 8" id="KW-1015">Disulfide bond</keyword>
<evidence type="ECO:0000256" key="1">
    <source>
        <dbReference type="ARBA" id="ARBA00004167"/>
    </source>
</evidence>